<dbReference type="InterPro" id="IPR029052">
    <property type="entry name" value="Metallo-depent_PP-like"/>
</dbReference>
<protein>
    <submittedName>
        <fullName evidence="3">Calcineurin-like phosphoesterase superfamily domain protein</fullName>
    </submittedName>
</protein>
<organism evidence="3 4">
    <name type="scientific">Pseudoruegeria aquimaris</name>
    <dbReference type="NCBI Taxonomy" id="393663"/>
    <lineage>
        <taxon>Bacteria</taxon>
        <taxon>Pseudomonadati</taxon>
        <taxon>Pseudomonadota</taxon>
        <taxon>Alphaproteobacteria</taxon>
        <taxon>Rhodobacterales</taxon>
        <taxon>Roseobacteraceae</taxon>
        <taxon>Pseudoruegeria</taxon>
    </lineage>
</organism>
<comment type="similarity">
    <text evidence="1">Belongs to the metallophosphoesterase superfamily. YfcE family.</text>
</comment>
<dbReference type="InterPro" id="IPR011152">
    <property type="entry name" value="Pesterase_MJ0912"/>
</dbReference>
<proteinExistence type="inferred from homology"/>
<evidence type="ECO:0000256" key="1">
    <source>
        <dbReference type="ARBA" id="ARBA00008950"/>
    </source>
</evidence>
<evidence type="ECO:0000313" key="3">
    <source>
        <dbReference type="EMBL" id="SLN10632.1"/>
    </source>
</evidence>
<accession>A0A1Y5RB71</accession>
<dbReference type="RefSeq" id="WP_139838514.1">
    <property type="nucleotide sequence ID" value="NZ_FWFQ01000001.1"/>
</dbReference>
<evidence type="ECO:0000313" key="4">
    <source>
        <dbReference type="Proteomes" id="UP000193409"/>
    </source>
</evidence>
<feature type="domain" description="Calcineurin-like phosphoesterase" evidence="2">
    <location>
        <begin position="26"/>
        <end position="215"/>
    </location>
</feature>
<keyword evidence="4" id="KW-1185">Reference proteome</keyword>
<dbReference type="PIRSF" id="PIRSF000883">
    <property type="entry name" value="Pesterase_MJ0912"/>
    <property type="match status" value="1"/>
</dbReference>
<dbReference type="EMBL" id="FWFQ01000001">
    <property type="protein sequence ID" value="SLN10632.1"/>
    <property type="molecule type" value="Genomic_DNA"/>
</dbReference>
<dbReference type="AlphaFoldDB" id="A0A1Y5RB71"/>
<evidence type="ECO:0000259" key="2">
    <source>
        <dbReference type="Pfam" id="PF12850"/>
    </source>
</evidence>
<dbReference type="SUPFAM" id="SSF56300">
    <property type="entry name" value="Metallo-dependent phosphatases"/>
    <property type="match status" value="1"/>
</dbReference>
<dbReference type="Proteomes" id="UP000193409">
    <property type="component" value="Unassembled WGS sequence"/>
</dbReference>
<dbReference type="InterPro" id="IPR024654">
    <property type="entry name" value="Calcineurin-like_PHP_lpxH"/>
</dbReference>
<gene>
    <name evidence="3" type="ORF">PSA7680_00052</name>
</gene>
<reference evidence="3 4" key="1">
    <citation type="submission" date="2017-03" db="EMBL/GenBank/DDBJ databases">
        <authorList>
            <person name="Afonso C.L."/>
            <person name="Miller P.J."/>
            <person name="Scott M.A."/>
            <person name="Spackman E."/>
            <person name="Goraichik I."/>
            <person name="Dimitrov K.M."/>
            <person name="Suarez D.L."/>
            <person name="Swayne D.E."/>
        </authorList>
    </citation>
    <scope>NUCLEOTIDE SEQUENCE [LARGE SCALE GENOMIC DNA]</scope>
    <source>
        <strain evidence="3 4">CECT 7680</strain>
    </source>
</reference>
<dbReference type="OrthoDB" id="9813918at2"/>
<name>A0A1Y5RB71_9RHOB</name>
<dbReference type="Pfam" id="PF12850">
    <property type="entry name" value="Metallophos_2"/>
    <property type="match status" value="1"/>
</dbReference>
<dbReference type="CDD" id="cd00838">
    <property type="entry name" value="MPP_superfamily"/>
    <property type="match status" value="1"/>
</dbReference>
<sequence length="267" mass="27910">MKVQALGRLSGEVLLFGGPYSNLQATEALMATAAARGIAADHVICTGDLVAYCGAPRETVARIRAWGCTVVAGNCETQLAEGALDCGCGFEAGTACDLLSRGWFAHADAQVGAEARRWMAGLPDIVTFEHAGRSVAVLHGGARANNRFLWPSDPDSAFAAEIAHLREIVGPVDAVIAGHCGLAFERVVAGVSWINAGVIGLPPHDGRPQTRYAVLGADGARILRLAYDAAAARRAMEEAGLTQGYHAALTSGIWPSEEILPDALRRG</sequence>
<dbReference type="Gene3D" id="3.60.21.10">
    <property type="match status" value="1"/>
</dbReference>